<proteinExistence type="predicted"/>
<reference evidence="1" key="1">
    <citation type="submission" date="2020-04" db="EMBL/GenBank/DDBJ databases">
        <authorList>
            <person name="Zhang T."/>
        </authorList>
    </citation>
    <scope>NUCLEOTIDE SEQUENCE</scope>
    <source>
        <strain evidence="1">HKST-UBA13</strain>
    </source>
</reference>
<dbReference type="EMBL" id="JAGQLJ010000040">
    <property type="protein sequence ID" value="MCA9380991.1"/>
    <property type="molecule type" value="Genomic_DNA"/>
</dbReference>
<evidence type="ECO:0000313" key="2">
    <source>
        <dbReference type="Proteomes" id="UP000775877"/>
    </source>
</evidence>
<organism evidence="1 2">
    <name type="scientific">Candidatus Dojkabacteria bacterium</name>
    <dbReference type="NCBI Taxonomy" id="2099670"/>
    <lineage>
        <taxon>Bacteria</taxon>
        <taxon>Candidatus Dojkabacteria</taxon>
    </lineage>
</organism>
<sequence length="124" mass="13873">MKYDIVISTSHKNKELASKVASELMSMGFKVYSPNFSHGKSEEEIDDNFIKFLLDEHLEAIDNGKILYVICVEGNVGKSVSSEIGYAKAKELKIIFSEKPLDLGINAYAEDYISIDSLNTFLNI</sequence>
<protein>
    <submittedName>
        <fullName evidence="1">Uncharacterized protein</fullName>
    </submittedName>
</protein>
<comment type="caution">
    <text evidence="1">The sequence shown here is derived from an EMBL/GenBank/DDBJ whole genome shotgun (WGS) entry which is preliminary data.</text>
</comment>
<reference evidence="1" key="2">
    <citation type="journal article" date="2021" name="Microbiome">
        <title>Successional dynamics and alternative stable states in a saline activated sludge microbial community over 9 years.</title>
        <authorList>
            <person name="Wang Y."/>
            <person name="Ye J."/>
            <person name="Ju F."/>
            <person name="Liu L."/>
            <person name="Boyd J.A."/>
            <person name="Deng Y."/>
            <person name="Parks D.H."/>
            <person name="Jiang X."/>
            <person name="Yin X."/>
            <person name="Woodcroft B.J."/>
            <person name="Tyson G.W."/>
            <person name="Hugenholtz P."/>
            <person name="Polz M.F."/>
            <person name="Zhang T."/>
        </authorList>
    </citation>
    <scope>NUCLEOTIDE SEQUENCE</scope>
    <source>
        <strain evidence="1">HKST-UBA13</strain>
    </source>
</reference>
<accession>A0A955IAY0</accession>
<evidence type="ECO:0000313" key="1">
    <source>
        <dbReference type="EMBL" id="MCA9380991.1"/>
    </source>
</evidence>
<gene>
    <name evidence="1" type="ORF">KC678_01895</name>
</gene>
<dbReference type="Proteomes" id="UP000775877">
    <property type="component" value="Unassembled WGS sequence"/>
</dbReference>
<dbReference type="AlphaFoldDB" id="A0A955IAY0"/>
<dbReference type="Gene3D" id="3.40.50.450">
    <property type="match status" value="1"/>
</dbReference>
<name>A0A955IAY0_9BACT</name>